<dbReference type="InterPro" id="IPR016035">
    <property type="entry name" value="Acyl_Trfase/lysoPLipase"/>
</dbReference>
<keyword evidence="1 4" id="KW-0808">Transferase</keyword>
<comment type="caution">
    <text evidence="7">The sequence shown here is derived from an EMBL/GenBank/DDBJ whole genome shotgun (WGS) entry which is preliminary data.</text>
</comment>
<dbReference type="InterPro" id="IPR050858">
    <property type="entry name" value="Mal-CoA-ACP_Trans/PKS_FabD"/>
</dbReference>
<reference evidence="7" key="2">
    <citation type="journal article" date="2021" name="PeerJ">
        <title>Extensive microbial diversity within the chicken gut microbiome revealed by metagenomics and culture.</title>
        <authorList>
            <person name="Gilroy R."/>
            <person name="Ravi A."/>
            <person name="Getino M."/>
            <person name="Pursley I."/>
            <person name="Horton D.L."/>
            <person name="Alikhan N.F."/>
            <person name="Baker D."/>
            <person name="Gharbi K."/>
            <person name="Hall N."/>
            <person name="Watson M."/>
            <person name="Adriaenssens E.M."/>
            <person name="Foster-Nyarko E."/>
            <person name="Jarju S."/>
            <person name="Secka A."/>
            <person name="Antonio M."/>
            <person name="Oren A."/>
            <person name="Chaudhuri R.R."/>
            <person name="La Ragione R."/>
            <person name="Hildebrand F."/>
            <person name="Pallen M.J."/>
        </authorList>
    </citation>
    <scope>NUCLEOTIDE SEQUENCE</scope>
    <source>
        <strain evidence="7">ChiSjej2B20-13462</strain>
    </source>
</reference>
<dbReference type="InterPro" id="IPR016036">
    <property type="entry name" value="Malonyl_transacylase_ACP-bd"/>
</dbReference>
<sequence length="306" mass="32058">MGQIAFLFPGQGAQHPGMGQSLYETYPAAKAVMDRCEAIRPGTLDQCFHGTLEVLTETVNTQPCMLAVELAAAAALEELGVKPAFAAGFSLGEIAALACAGAASVEDAFSIVCRRAELMQKASEAADSAMAAVLKLSNEQVEALAAPFEHVWPVNYNCPGQVTVAGFADELKAFLAEVKANGGRGVPLKVRGGFHSPLMESAARGLREVLDGFELAAPRIPLYSNYTGLPYEAAALKENLANQVSHPVRWEAAVRHMIAQGADTFVEVGPGNTLCGLVGRIDSGVKALAVETAEQLTAAVKEVTAC</sequence>
<evidence type="ECO:0000256" key="2">
    <source>
        <dbReference type="ARBA" id="ARBA00023315"/>
    </source>
</evidence>
<evidence type="ECO:0000313" key="7">
    <source>
        <dbReference type="EMBL" id="HIQ70033.1"/>
    </source>
</evidence>
<feature type="domain" description="Malonyl-CoA:ACP transacylase (MAT)" evidence="6">
    <location>
        <begin position="7"/>
        <end position="295"/>
    </location>
</feature>
<accession>A0A9D0Z8W8</accession>
<keyword evidence="2 4" id="KW-0012">Acyltransferase</keyword>
<protein>
    <recommendedName>
        <fullName evidence="4">Malonyl CoA-acyl carrier protein transacylase</fullName>
        <ecNumber evidence="4">2.3.1.39</ecNumber>
    </recommendedName>
</protein>
<feature type="active site" evidence="5">
    <location>
        <position position="90"/>
    </location>
</feature>
<organism evidence="7 8">
    <name type="scientific">Candidatus Avoscillospira stercorigallinarum</name>
    <dbReference type="NCBI Taxonomy" id="2840708"/>
    <lineage>
        <taxon>Bacteria</taxon>
        <taxon>Bacillati</taxon>
        <taxon>Bacillota</taxon>
        <taxon>Clostridia</taxon>
        <taxon>Eubacteriales</taxon>
        <taxon>Oscillospiraceae</taxon>
        <taxon>Oscillospiraceae incertae sedis</taxon>
        <taxon>Candidatus Avoscillospira</taxon>
    </lineage>
</organism>
<dbReference type="EMBL" id="DVFN01000097">
    <property type="protein sequence ID" value="HIQ70033.1"/>
    <property type="molecule type" value="Genomic_DNA"/>
</dbReference>
<dbReference type="GO" id="GO:0006633">
    <property type="term" value="P:fatty acid biosynthetic process"/>
    <property type="evidence" value="ECO:0007669"/>
    <property type="project" value="TreeGrafter"/>
</dbReference>
<evidence type="ECO:0000256" key="3">
    <source>
        <dbReference type="ARBA" id="ARBA00048462"/>
    </source>
</evidence>
<dbReference type="PANTHER" id="PTHR42681">
    <property type="entry name" value="MALONYL-COA-ACYL CARRIER PROTEIN TRANSACYLASE, MITOCHONDRIAL"/>
    <property type="match status" value="1"/>
</dbReference>
<dbReference type="SUPFAM" id="SSF55048">
    <property type="entry name" value="Probable ACP-binding domain of malonyl-CoA ACP transacylase"/>
    <property type="match status" value="1"/>
</dbReference>
<dbReference type="InterPro" id="IPR004410">
    <property type="entry name" value="Malonyl_CoA-ACP_transAc_FabD"/>
</dbReference>
<dbReference type="Proteomes" id="UP000886874">
    <property type="component" value="Unassembled WGS sequence"/>
</dbReference>
<feature type="active site" evidence="5">
    <location>
        <position position="195"/>
    </location>
</feature>
<dbReference type="AlphaFoldDB" id="A0A9D0Z8W8"/>
<gene>
    <name evidence="7" type="primary">fabD</name>
    <name evidence="7" type="ORF">IAA67_06870</name>
</gene>
<comment type="similarity">
    <text evidence="4">Belongs to the fabD family.</text>
</comment>
<evidence type="ECO:0000313" key="8">
    <source>
        <dbReference type="Proteomes" id="UP000886874"/>
    </source>
</evidence>
<evidence type="ECO:0000256" key="4">
    <source>
        <dbReference type="PIRNR" id="PIRNR000446"/>
    </source>
</evidence>
<evidence type="ECO:0000256" key="1">
    <source>
        <dbReference type="ARBA" id="ARBA00022679"/>
    </source>
</evidence>
<dbReference type="NCBIfam" id="TIGR00128">
    <property type="entry name" value="fabD"/>
    <property type="match status" value="1"/>
</dbReference>
<proteinExistence type="inferred from homology"/>
<dbReference type="SUPFAM" id="SSF52151">
    <property type="entry name" value="FabD/lysophospholipase-like"/>
    <property type="match status" value="1"/>
</dbReference>
<dbReference type="PANTHER" id="PTHR42681:SF1">
    <property type="entry name" value="MALONYL-COA-ACYL CARRIER PROTEIN TRANSACYLASE, MITOCHONDRIAL"/>
    <property type="match status" value="1"/>
</dbReference>
<dbReference type="GO" id="GO:0005829">
    <property type="term" value="C:cytosol"/>
    <property type="evidence" value="ECO:0007669"/>
    <property type="project" value="TreeGrafter"/>
</dbReference>
<evidence type="ECO:0000259" key="6">
    <source>
        <dbReference type="SMART" id="SM00827"/>
    </source>
</evidence>
<evidence type="ECO:0000256" key="5">
    <source>
        <dbReference type="PIRSR" id="PIRSR000446-1"/>
    </source>
</evidence>
<dbReference type="EC" id="2.3.1.39" evidence="4"/>
<dbReference type="InterPro" id="IPR024925">
    <property type="entry name" value="Malonyl_CoA-ACP_transAc"/>
</dbReference>
<comment type="catalytic activity">
    <reaction evidence="3 4">
        <text>holo-[ACP] + malonyl-CoA = malonyl-[ACP] + CoA</text>
        <dbReference type="Rhea" id="RHEA:41792"/>
        <dbReference type="Rhea" id="RHEA-COMP:9623"/>
        <dbReference type="Rhea" id="RHEA-COMP:9685"/>
        <dbReference type="ChEBI" id="CHEBI:57287"/>
        <dbReference type="ChEBI" id="CHEBI:57384"/>
        <dbReference type="ChEBI" id="CHEBI:64479"/>
        <dbReference type="ChEBI" id="CHEBI:78449"/>
        <dbReference type="EC" id="2.3.1.39"/>
    </reaction>
</comment>
<dbReference type="InterPro" id="IPR001227">
    <property type="entry name" value="Ac_transferase_dom_sf"/>
</dbReference>
<dbReference type="Pfam" id="PF00698">
    <property type="entry name" value="Acyl_transf_1"/>
    <property type="match status" value="1"/>
</dbReference>
<dbReference type="InterPro" id="IPR014043">
    <property type="entry name" value="Acyl_transferase_dom"/>
</dbReference>
<dbReference type="GO" id="GO:0004314">
    <property type="term" value="F:[acyl-carrier-protein] S-malonyltransferase activity"/>
    <property type="evidence" value="ECO:0007669"/>
    <property type="project" value="UniProtKB-EC"/>
</dbReference>
<reference evidence="7" key="1">
    <citation type="submission" date="2020-10" db="EMBL/GenBank/DDBJ databases">
        <authorList>
            <person name="Gilroy R."/>
        </authorList>
    </citation>
    <scope>NUCLEOTIDE SEQUENCE</scope>
    <source>
        <strain evidence="7">ChiSjej2B20-13462</strain>
    </source>
</reference>
<dbReference type="SMART" id="SM00827">
    <property type="entry name" value="PKS_AT"/>
    <property type="match status" value="1"/>
</dbReference>
<dbReference type="Gene3D" id="3.40.366.10">
    <property type="entry name" value="Malonyl-Coenzyme A Acyl Carrier Protein, domain 2"/>
    <property type="match status" value="1"/>
</dbReference>
<dbReference type="PIRSF" id="PIRSF000446">
    <property type="entry name" value="Mct"/>
    <property type="match status" value="1"/>
</dbReference>
<name>A0A9D0Z8W8_9FIRM</name>
<dbReference type="Gene3D" id="3.30.70.250">
    <property type="entry name" value="Malonyl-CoA ACP transacylase, ACP-binding"/>
    <property type="match status" value="1"/>
</dbReference>